<proteinExistence type="predicted"/>
<organism evidence="2">
    <name type="scientific">bioreactor metagenome</name>
    <dbReference type="NCBI Taxonomy" id="1076179"/>
    <lineage>
        <taxon>unclassified sequences</taxon>
        <taxon>metagenomes</taxon>
        <taxon>ecological metagenomes</taxon>
    </lineage>
</organism>
<sequence>MLILQLELSQPTVRVAVGDDANDLGVVAGFLRQVFDGFARCYRLGHALGGGVDAVCRNFPYLSARRGKIEIRVTLRFGRAVHRKIGHGVVAIVDIHFTQRVLNGVGRGCKTAAQAQNRGHDQKHGQEPFSHD</sequence>
<reference evidence="2" key="1">
    <citation type="submission" date="2019-08" db="EMBL/GenBank/DDBJ databases">
        <authorList>
            <person name="Kucharzyk K."/>
            <person name="Murdoch R.W."/>
            <person name="Higgins S."/>
            <person name="Loffler F."/>
        </authorList>
    </citation>
    <scope>NUCLEOTIDE SEQUENCE</scope>
</reference>
<feature type="region of interest" description="Disordered" evidence="1">
    <location>
        <begin position="112"/>
        <end position="132"/>
    </location>
</feature>
<dbReference type="AlphaFoldDB" id="A0A644Z8M2"/>
<gene>
    <name evidence="2" type="ORF">SDC9_83833</name>
</gene>
<evidence type="ECO:0000313" key="2">
    <source>
        <dbReference type="EMBL" id="MPM37226.1"/>
    </source>
</evidence>
<feature type="compositionally biased region" description="Basic and acidic residues" evidence="1">
    <location>
        <begin position="118"/>
        <end position="132"/>
    </location>
</feature>
<name>A0A644Z8M2_9ZZZZ</name>
<protein>
    <submittedName>
        <fullName evidence="2">Uncharacterized protein</fullName>
    </submittedName>
</protein>
<evidence type="ECO:0000256" key="1">
    <source>
        <dbReference type="SAM" id="MobiDB-lite"/>
    </source>
</evidence>
<dbReference type="EMBL" id="VSSQ01007873">
    <property type="protein sequence ID" value="MPM37226.1"/>
    <property type="molecule type" value="Genomic_DNA"/>
</dbReference>
<accession>A0A644Z8M2</accession>
<comment type="caution">
    <text evidence="2">The sequence shown here is derived from an EMBL/GenBank/DDBJ whole genome shotgun (WGS) entry which is preliminary data.</text>
</comment>